<dbReference type="InterPro" id="IPR037923">
    <property type="entry name" value="HTH-like"/>
</dbReference>
<dbReference type="PRINTS" id="PR00032">
    <property type="entry name" value="HTHARAC"/>
</dbReference>
<keyword evidence="2" id="KW-0238">DNA-binding</keyword>
<evidence type="ECO:0000259" key="4">
    <source>
        <dbReference type="PROSITE" id="PS01124"/>
    </source>
</evidence>
<dbReference type="InterPro" id="IPR020449">
    <property type="entry name" value="Tscrpt_reg_AraC-type_HTH"/>
</dbReference>
<dbReference type="SUPFAM" id="SSF46689">
    <property type="entry name" value="Homeodomain-like"/>
    <property type="match status" value="1"/>
</dbReference>
<feature type="domain" description="HTH araC/xylS-type" evidence="4">
    <location>
        <begin position="184"/>
        <end position="285"/>
    </location>
</feature>
<dbReference type="EMBL" id="JBHMEY010000096">
    <property type="protein sequence ID" value="MFB9098921.1"/>
    <property type="molecule type" value="Genomic_DNA"/>
</dbReference>
<dbReference type="Pfam" id="PF12833">
    <property type="entry name" value="HTH_18"/>
    <property type="match status" value="1"/>
</dbReference>
<keyword evidence="1" id="KW-0805">Transcription regulation</keyword>
<sequence>MDEVKKYYLHKDDFSKLHFEINDLQSYFQKHRDHASKAHTHGFYQFIWFQSKGRHYIDYEIIEHEPNTVVFINTNQIHYFCTDSINDGVLIHFNDFFVNQFNQELAQRFSLSIFNEIGKPYIQLKQDEVSRFRNVIDLINEEIAISDKLQKEQLFFLFCSLLLSAERIKCKNEIKELYKNPDFMLVYSFKKEVYKHKNTFHKIDFYSQLLNTNSKKLTTLVKQYLGDTPAVVIQSIKILEAKRKLANKQSSIQEIAFDLGFDQPTYFTKYFKKATGITPKEFQSLLP</sequence>
<evidence type="ECO:0000313" key="6">
    <source>
        <dbReference type="Proteomes" id="UP001589607"/>
    </source>
</evidence>
<dbReference type="RefSeq" id="WP_236457257.1">
    <property type="nucleotide sequence ID" value="NZ_CBCSGE010000012.1"/>
</dbReference>
<proteinExistence type="predicted"/>
<protein>
    <submittedName>
        <fullName evidence="5">Helix-turn-helix transcriptional regulator</fullName>
    </submittedName>
</protein>
<accession>A0ABV5GU51</accession>
<dbReference type="Proteomes" id="UP001589607">
    <property type="component" value="Unassembled WGS sequence"/>
</dbReference>
<gene>
    <name evidence="5" type="ORF">ACFFVF_20630</name>
</gene>
<dbReference type="InterPro" id="IPR018060">
    <property type="entry name" value="HTH_AraC"/>
</dbReference>
<organism evidence="5 6">
    <name type="scientific">Flavobacterium jumunjinense</name>
    <dbReference type="NCBI Taxonomy" id="998845"/>
    <lineage>
        <taxon>Bacteria</taxon>
        <taxon>Pseudomonadati</taxon>
        <taxon>Bacteroidota</taxon>
        <taxon>Flavobacteriia</taxon>
        <taxon>Flavobacteriales</taxon>
        <taxon>Flavobacteriaceae</taxon>
        <taxon>Flavobacterium</taxon>
    </lineage>
</organism>
<dbReference type="PANTHER" id="PTHR43280:SF32">
    <property type="entry name" value="TRANSCRIPTIONAL REGULATORY PROTEIN"/>
    <property type="match status" value="1"/>
</dbReference>
<comment type="caution">
    <text evidence="5">The sequence shown here is derived from an EMBL/GenBank/DDBJ whole genome shotgun (WGS) entry which is preliminary data.</text>
</comment>
<evidence type="ECO:0000256" key="2">
    <source>
        <dbReference type="ARBA" id="ARBA00023125"/>
    </source>
</evidence>
<dbReference type="PROSITE" id="PS01124">
    <property type="entry name" value="HTH_ARAC_FAMILY_2"/>
    <property type="match status" value="1"/>
</dbReference>
<dbReference type="Gene3D" id="1.10.10.60">
    <property type="entry name" value="Homeodomain-like"/>
    <property type="match status" value="1"/>
</dbReference>
<dbReference type="InterPro" id="IPR018062">
    <property type="entry name" value="HTH_AraC-typ_CS"/>
</dbReference>
<evidence type="ECO:0000313" key="5">
    <source>
        <dbReference type="EMBL" id="MFB9098921.1"/>
    </source>
</evidence>
<evidence type="ECO:0000256" key="1">
    <source>
        <dbReference type="ARBA" id="ARBA00023015"/>
    </source>
</evidence>
<dbReference type="InterPro" id="IPR009057">
    <property type="entry name" value="Homeodomain-like_sf"/>
</dbReference>
<keyword evidence="6" id="KW-1185">Reference proteome</keyword>
<name>A0ABV5GU51_9FLAO</name>
<keyword evidence="3" id="KW-0804">Transcription</keyword>
<reference evidence="5 6" key="1">
    <citation type="submission" date="2024-09" db="EMBL/GenBank/DDBJ databases">
        <authorList>
            <person name="Sun Q."/>
            <person name="Mori K."/>
        </authorList>
    </citation>
    <scope>NUCLEOTIDE SEQUENCE [LARGE SCALE GENOMIC DNA]</scope>
    <source>
        <strain evidence="5 6">CECT 7955</strain>
    </source>
</reference>
<dbReference type="PANTHER" id="PTHR43280">
    <property type="entry name" value="ARAC-FAMILY TRANSCRIPTIONAL REGULATOR"/>
    <property type="match status" value="1"/>
</dbReference>
<dbReference type="PROSITE" id="PS00041">
    <property type="entry name" value="HTH_ARAC_FAMILY_1"/>
    <property type="match status" value="1"/>
</dbReference>
<evidence type="ECO:0000256" key="3">
    <source>
        <dbReference type="ARBA" id="ARBA00023163"/>
    </source>
</evidence>
<dbReference type="SMART" id="SM00342">
    <property type="entry name" value="HTH_ARAC"/>
    <property type="match status" value="1"/>
</dbReference>
<dbReference type="SUPFAM" id="SSF51215">
    <property type="entry name" value="Regulatory protein AraC"/>
    <property type="match status" value="1"/>
</dbReference>